<evidence type="ECO:0000256" key="4">
    <source>
        <dbReference type="ARBA" id="ARBA00022989"/>
    </source>
</evidence>
<dbReference type="GO" id="GO:0005789">
    <property type="term" value="C:endoplasmic reticulum membrane"/>
    <property type="evidence" value="ECO:0007669"/>
    <property type="project" value="TreeGrafter"/>
</dbReference>
<comment type="caution">
    <text evidence="7">The sequence shown here is derived from an EMBL/GenBank/DDBJ whole genome shotgun (WGS) entry which is preliminary data.</text>
</comment>
<evidence type="ECO:0000313" key="8">
    <source>
        <dbReference type="Proteomes" id="UP001431209"/>
    </source>
</evidence>
<feature type="transmembrane region" description="Helical" evidence="6">
    <location>
        <begin position="305"/>
        <end position="322"/>
    </location>
</feature>
<feature type="transmembrane region" description="Helical" evidence="6">
    <location>
        <begin position="371"/>
        <end position="392"/>
    </location>
</feature>
<dbReference type="GO" id="GO:0000139">
    <property type="term" value="C:Golgi membrane"/>
    <property type="evidence" value="ECO:0007669"/>
    <property type="project" value="TreeGrafter"/>
</dbReference>
<keyword evidence="3 6" id="KW-0812">Transmembrane</keyword>
<feature type="transmembrane region" description="Helical" evidence="6">
    <location>
        <begin position="72"/>
        <end position="89"/>
    </location>
</feature>
<reference evidence="7 8" key="1">
    <citation type="submission" date="2024-03" db="EMBL/GenBank/DDBJ databases">
        <title>The Acrasis kona genome and developmental transcriptomes reveal deep origins of eukaryotic multicellular pathways.</title>
        <authorList>
            <person name="Sheikh S."/>
            <person name="Fu C.-J."/>
            <person name="Brown M.W."/>
            <person name="Baldauf S.L."/>
        </authorList>
    </citation>
    <scope>NUCLEOTIDE SEQUENCE [LARGE SCALE GENOMIC DNA]</scope>
    <source>
        <strain evidence="7 8">ATCC MYA-3509</strain>
    </source>
</reference>
<keyword evidence="4 6" id="KW-1133">Transmembrane helix</keyword>
<evidence type="ECO:0000256" key="2">
    <source>
        <dbReference type="ARBA" id="ARBA00022448"/>
    </source>
</evidence>
<organism evidence="7 8">
    <name type="scientific">Acrasis kona</name>
    <dbReference type="NCBI Taxonomy" id="1008807"/>
    <lineage>
        <taxon>Eukaryota</taxon>
        <taxon>Discoba</taxon>
        <taxon>Heterolobosea</taxon>
        <taxon>Tetramitia</taxon>
        <taxon>Eutetramitia</taxon>
        <taxon>Acrasidae</taxon>
        <taxon>Acrasis</taxon>
    </lineage>
</organism>
<dbReference type="Pfam" id="PF08449">
    <property type="entry name" value="UAA"/>
    <property type="match status" value="2"/>
</dbReference>
<dbReference type="PANTHER" id="PTHR10778">
    <property type="entry name" value="SOLUTE CARRIER FAMILY 35 MEMBER B"/>
    <property type="match status" value="1"/>
</dbReference>
<evidence type="ECO:0000256" key="3">
    <source>
        <dbReference type="ARBA" id="ARBA00022692"/>
    </source>
</evidence>
<sequence>MKHPHNPSIIAPSPNQTFASKHDYEEMHDTNTLTENSNEEDIEWGPNKGHEKCETKLLGVIHLNQFSKTSRFILCAGGVCTCYVLQSLTKEYLFLTYKSKINFSCFLALVQCFGYTALAGIELYLRKKESSSKPQQKSNAPRYNLPFIICMFVIGFLGDVSMAFSNVSLLFLPFPTVVMIKSCKILAAMFLSIMLHHLSKSYNKSTCNQAHELLYFRNPKYNKLDYTSAFVLVVGLFVLAIANSKESSLFLILSSDWRGVTLALLSVFADALVSLIQELVMREKETDNQYPVSPKKNKQNKEEPASVIFYSYGFGFLILFLYCTVLNDELWVVLNYAIGDYQFILLLLSFVVLGHFGVSCTLSLLKQFGAFISLTTASCRKAITILVSFLIFSKPITPMYQLAIVLVFTGIIINVYNKNAKITEEQKPKTYCKNTISSNEFEKIANKM</sequence>
<keyword evidence="5 6" id="KW-0472">Membrane</keyword>
<dbReference type="GO" id="GO:0046964">
    <property type="term" value="F:3'-phosphoadenosine 5'-phosphosulfate transmembrane transporter activity"/>
    <property type="evidence" value="ECO:0007669"/>
    <property type="project" value="TreeGrafter"/>
</dbReference>
<dbReference type="EMBL" id="JAOPGA020001135">
    <property type="protein sequence ID" value="KAL0485406.1"/>
    <property type="molecule type" value="Genomic_DNA"/>
</dbReference>
<protein>
    <submittedName>
        <fullName evidence="7">PAPS transporter</fullName>
    </submittedName>
</protein>
<dbReference type="Proteomes" id="UP001431209">
    <property type="component" value="Unassembled WGS sequence"/>
</dbReference>
<feature type="transmembrane region" description="Helical" evidence="6">
    <location>
        <begin position="262"/>
        <end position="280"/>
    </location>
</feature>
<feature type="transmembrane region" description="Helical" evidence="6">
    <location>
        <begin position="145"/>
        <end position="164"/>
    </location>
</feature>
<evidence type="ECO:0000256" key="5">
    <source>
        <dbReference type="ARBA" id="ARBA00023136"/>
    </source>
</evidence>
<evidence type="ECO:0000256" key="6">
    <source>
        <dbReference type="SAM" id="Phobius"/>
    </source>
</evidence>
<gene>
    <name evidence="7" type="ORF">AKO1_002944</name>
</gene>
<feature type="transmembrane region" description="Helical" evidence="6">
    <location>
        <begin position="101"/>
        <end position="125"/>
    </location>
</feature>
<comment type="subcellular location">
    <subcellularLocation>
        <location evidence="1">Membrane</location>
        <topology evidence="1">Multi-pass membrane protein</topology>
    </subcellularLocation>
</comment>
<feature type="transmembrane region" description="Helical" evidence="6">
    <location>
        <begin position="170"/>
        <end position="195"/>
    </location>
</feature>
<dbReference type="InterPro" id="IPR013657">
    <property type="entry name" value="SCL35B1-4/HUT1"/>
</dbReference>
<evidence type="ECO:0000313" key="7">
    <source>
        <dbReference type="EMBL" id="KAL0485406.1"/>
    </source>
</evidence>
<evidence type="ECO:0000256" key="1">
    <source>
        <dbReference type="ARBA" id="ARBA00004141"/>
    </source>
</evidence>
<proteinExistence type="predicted"/>
<accession>A0AAW2Z9L8</accession>
<feature type="transmembrane region" description="Helical" evidence="6">
    <location>
        <begin position="224"/>
        <end position="242"/>
    </location>
</feature>
<keyword evidence="2" id="KW-0813">Transport</keyword>
<name>A0AAW2Z9L8_9EUKA</name>
<dbReference type="AlphaFoldDB" id="A0AAW2Z9L8"/>
<feature type="transmembrane region" description="Helical" evidence="6">
    <location>
        <begin position="342"/>
        <end position="364"/>
    </location>
</feature>
<feature type="transmembrane region" description="Helical" evidence="6">
    <location>
        <begin position="398"/>
        <end position="417"/>
    </location>
</feature>
<dbReference type="PANTHER" id="PTHR10778:SF8">
    <property type="entry name" value="ADENOSINE 3'-PHOSPHO 5'-PHOSPHOSULFATE TRANSPORTER 2"/>
    <property type="match status" value="1"/>
</dbReference>
<keyword evidence="8" id="KW-1185">Reference proteome</keyword>